<proteinExistence type="predicted"/>
<dbReference type="AlphaFoldDB" id="A0A2A6E4U1"/>
<dbReference type="InterPro" id="IPR005151">
    <property type="entry name" value="Tail-specific_protease"/>
</dbReference>
<evidence type="ECO:0000259" key="1">
    <source>
        <dbReference type="Pfam" id="PF03572"/>
    </source>
</evidence>
<sequence length="527" mass="60968">MKLKRYNMVLLIGVLSSLLLKGQNIQFNKYSNKIVEDLNIYLNGNVYQKDFLLFVNMIETTHPAFSNTPPIDIDSLRKDGYTKMALCKSVADFRFYLQSALSHLKDGHSTLLPDYKKSMIYPFAVFLDDDKKIYLRGISEGMEEYLGKEISEVNGHTILKVVESFKTLISGDNIFCFYKNVVNVLPVFSLWKNTSNCFADSSLCFTFSDSTRMTLKPVHMNELNIIWKRPDSCRNSVRQDTKMPFIYKIYSDKSICYLQFNSCIDQKSLLQQYYQSRGIGWKDISDEVEKKILLYPRFDSFLENMFKEVEAGGIKTLVVDVRNNRGGNSMLCKQLLSWLKPIKEINKSKVQIRFSKLWEQQYPLLSEKYKNILSNKGDDYELGRLYDVSYLSEKKDSFPFQKNENIYTVNTDSDKVFNGNVIFIQNSNTYSSAGMLVTESIDNEIGLVVGGNSSYKPCSYGDLLAWELPNTKVKGYVSHKVFNRPNMDECDESHIRPTVYIPNKWSDFLVGNDACWDWIVKMYSEGR</sequence>
<evidence type="ECO:0000313" key="3">
    <source>
        <dbReference type="Proteomes" id="UP000219259"/>
    </source>
</evidence>
<gene>
    <name evidence="2" type="ORF">CLI86_13095</name>
</gene>
<dbReference type="SUPFAM" id="SSF52096">
    <property type="entry name" value="ClpP/crotonase"/>
    <property type="match status" value="1"/>
</dbReference>
<reference evidence="2 3" key="1">
    <citation type="submission" date="2017-09" db="EMBL/GenBank/DDBJ databases">
        <title>Phase variable restriction modification systems are present in the genome sequences of periodontal pathogens Prevotella intermedia, Tannerella forsythia and Porphyromonas gingivalis.</title>
        <authorList>
            <person name="Haigh R.D."/>
            <person name="Crawford L."/>
            <person name="Ralph J."/>
            <person name="Wanford J."/>
            <person name="Vartoukian S.R."/>
            <person name="Hijazib K."/>
            <person name="Wade W."/>
            <person name="Oggioni M.R."/>
        </authorList>
    </citation>
    <scope>NUCLEOTIDE SEQUENCE [LARGE SCALE GENOMIC DNA]</scope>
    <source>
        <strain evidence="2 3">WW11663</strain>
    </source>
</reference>
<dbReference type="RefSeq" id="WP_014223566.1">
    <property type="nucleotide sequence ID" value="NZ_CALHNL010000014.1"/>
</dbReference>
<accession>A0A2A6E4U1</accession>
<comment type="caution">
    <text evidence="2">The sequence shown here is derived from an EMBL/GenBank/DDBJ whole genome shotgun (WGS) entry which is preliminary data.</text>
</comment>
<evidence type="ECO:0000313" key="2">
    <source>
        <dbReference type="EMBL" id="PDP42086.1"/>
    </source>
</evidence>
<dbReference type="Gene3D" id="3.90.226.10">
    <property type="entry name" value="2-enoyl-CoA Hydratase, Chain A, domain 1"/>
    <property type="match status" value="1"/>
</dbReference>
<organism evidence="2 3">
    <name type="scientific">Tannerella forsythia</name>
    <name type="common">Bacteroides forsythus</name>
    <dbReference type="NCBI Taxonomy" id="28112"/>
    <lineage>
        <taxon>Bacteria</taxon>
        <taxon>Pseudomonadati</taxon>
        <taxon>Bacteroidota</taxon>
        <taxon>Bacteroidia</taxon>
        <taxon>Bacteroidales</taxon>
        <taxon>Tannerellaceae</taxon>
        <taxon>Tannerella</taxon>
    </lineage>
</organism>
<dbReference type="Gene3D" id="3.30.750.44">
    <property type="match status" value="1"/>
</dbReference>
<dbReference type="EMBL" id="NSLJ01000053">
    <property type="protein sequence ID" value="PDP42086.1"/>
    <property type="molecule type" value="Genomic_DNA"/>
</dbReference>
<dbReference type="GO" id="GO:0006508">
    <property type="term" value="P:proteolysis"/>
    <property type="evidence" value="ECO:0007669"/>
    <property type="project" value="InterPro"/>
</dbReference>
<name>A0A2A6E4U1_TANFO</name>
<dbReference type="Proteomes" id="UP000219259">
    <property type="component" value="Unassembled WGS sequence"/>
</dbReference>
<protein>
    <recommendedName>
        <fullName evidence="1">Tail specific protease domain-containing protein</fullName>
    </recommendedName>
</protein>
<dbReference type="GeneID" id="34757514"/>
<dbReference type="Pfam" id="PF03572">
    <property type="entry name" value="Peptidase_S41"/>
    <property type="match status" value="1"/>
</dbReference>
<dbReference type="InterPro" id="IPR029045">
    <property type="entry name" value="ClpP/crotonase-like_dom_sf"/>
</dbReference>
<dbReference type="OMA" id="ECDESHI"/>
<dbReference type="GO" id="GO:0008236">
    <property type="term" value="F:serine-type peptidase activity"/>
    <property type="evidence" value="ECO:0007669"/>
    <property type="project" value="InterPro"/>
</dbReference>
<feature type="domain" description="Tail specific protease" evidence="1">
    <location>
        <begin position="299"/>
        <end position="453"/>
    </location>
</feature>